<dbReference type="AlphaFoldDB" id="A0A9P8RTK2"/>
<proteinExistence type="predicted"/>
<sequence>MTWTIKEICTNMCWGAYCTKGPRFGVTFNWDKADKTTKRRRRRSAGCAPNPNRCSTKKNYPKGHSCDEYPFASVKEADQGGQVNRCVPADQNSRQGNLIGKYYQSSCGGNPCQFIVGFGNPNSAGVKYCSAFQDPKTMCVPDGNEFKGNNPDVQPPNKRDLDQVRGYLYMTERGTEVSFDHDLEPGTIIHSVRAINETLFDETLKLKRRDDYDYYDDSDNDDEDDVDDPNLEVVEDKIAYKIV</sequence>
<name>A0A9P8RTK2_9PEZI</name>
<evidence type="ECO:0000313" key="2">
    <source>
        <dbReference type="EMBL" id="KAH0566175.1"/>
    </source>
</evidence>
<keyword evidence="3" id="KW-1185">Reference proteome</keyword>
<organism evidence="2 3">
    <name type="scientific">Trichoglossum hirsutum</name>
    <dbReference type="NCBI Taxonomy" id="265104"/>
    <lineage>
        <taxon>Eukaryota</taxon>
        <taxon>Fungi</taxon>
        <taxon>Dikarya</taxon>
        <taxon>Ascomycota</taxon>
        <taxon>Pezizomycotina</taxon>
        <taxon>Geoglossomycetes</taxon>
        <taxon>Geoglossales</taxon>
        <taxon>Geoglossaceae</taxon>
        <taxon>Trichoglossum</taxon>
    </lineage>
</organism>
<protein>
    <recommendedName>
        <fullName evidence="1">Deoxyribonuclease NucA/NucB domain-containing protein</fullName>
    </recommendedName>
</protein>
<dbReference type="Proteomes" id="UP000750711">
    <property type="component" value="Unassembled WGS sequence"/>
</dbReference>
<feature type="domain" description="Deoxyribonuclease NucA/NucB" evidence="1">
    <location>
        <begin position="12"/>
        <end position="106"/>
    </location>
</feature>
<dbReference type="Pfam" id="PF14040">
    <property type="entry name" value="DNase_NucA_NucB"/>
    <property type="match status" value="1"/>
</dbReference>
<evidence type="ECO:0000259" key="1">
    <source>
        <dbReference type="Pfam" id="PF14040"/>
    </source>
</evidence>
<gene>
    <name evidence="2" type="ORF">GP486_000428</name>
</gene>
<comment type="caution">
    <text evidence="2">The sequence shown here is derived from an EMBL/GenBank/DDBJ whole genome shotgun (WGS) entry which is preliminary data.</text>
</comment>
<dbReference type="EMBL" id="JAGHQM010000028">
    <property type="protein sequence ID" value="KAH0566175.1"/>
    <property type="molecule type" value="Genomic_DNA"/>
</dbReference>
<dbReference type="InterPro" id="IPR029476">
    <property type="entry name" value="DNase_NucA_NucB"/>
</dbReference>
<accession>A0A9P8RTK2</accession>
<evidence type="ECO:0000313" key="3">
    <source>
        <dbReference type="Proteomes" id="UP000750711"/>
    </source>
</evidence>
<reference evidence="2" key="1">
    <citation type="submission" date="2021-03" db="EMBL/GenBank/DDBJ databases">
        <title>Comparative genomics and phylogenomic investigation of the class Geoglossomycetes provide insights into ecological specialization and systematics.</title>
        <authorList>
            <person name="Melie T."/>
            <person name="Pirro S."/>
            <person name="Miller A.N."/>
            <person name="Quandt A."/>
        </authorList>
    </citation>
    <scope>NUCLEOTIDE SEQUENCE</scope>
    <source>
        <strain evidence="2">CAQ_001_2017</strain>
    </source>
</reference>